<name>A0ABW7EVQ7_9BURK</name>
<dbReference type="Proteomes" id="UP001606210">
    <property type="component" value="Unassembled WGS sequence"/>
</dbReference>
<dbReference type="PIRSF" id="PIRSF029416">
    <property type="entry name" value="UCP029416_PTP"/>
    <property type="match status" value="1"/>
</dbReference>
<comment type="caution">
    <text evidence="2">The sequence shown here is derived from an EMBL/GenBank/DDBJ whole genome shotgun (WGS) entry which is preliminary data.</text>
</comment>
<dbReference type="InterPro" id="IPR016919">
    <property type="entry name" value="UCP029416_PTP"/>
</dbReference>
<protein>
    <submittedName>
        <fullName evidence="2">Low molecular weight protein tyrosine phosphatase family protein</fullName>
    </submittedName>
</protein>
<sequence>MSSKLNVLFICSRNQWRSPTAEQTFRRHPALAVRSAGTSASARKQVSHLDLAWADVVIVMESKHKSRLLAEHARTLAHKPLHVLDIPDDYRFMDPELVELLEAAVPPLLGIE</sequence>
<dbReference type="InterPro" id="IPR023485">
    <property type="entry name" value="Ptyr_pPase"/>
</dbReference>
<dbReference type="SUPFAM" id="SSF52788">
    <property type="entry name" value="Phosphotyrosine protein phosphatases I"/>
    <property type="match status" value="1"/>
</dbReference>
<keyword evidence="3" id="KW-1185">Reference proteome</keyword>
<dbReference type="EMBL" id="JBIGHV010000001">
    <property type="protein sequence ID" value="MFG6428369.1"/>
    <property type="molecule type" value="Genomic_DNA"/>
</dbReference>
<proteinExistence type="predicted"/>
<evidence type="ECO:0000313" key="3">
    <source>
        <dbReference type="Proteomes" id="UP001606210"/>
    </source>
</evidence>
<organism evidence="2 3">
    <name type="scientific">Pelomonas parva</name>
    <dbReference type="NCBI Taxonomy" id="3299032"/>
    <lineage>
        <taxon>Bacteria</taxon>
        <taxon>Pseudomonadati</taxon>
        <taxon>Pseudomonadota</taxon>
        <taxon>Betaproteobacteria</taxon>
        <taxon>Burkholderiales</taxon>
        <taxon>Sphaerotilaceae</taxon>
        <taxon>Roseateles</taxon>
    </lineage>
</organism>
<accession>A0ABW7EVQ7</accession>
<dbReference type="RefSeq" id="WP_394475301.1">
    <property type="nucleotide sequence ID" value="NZ_JBIGHV010000001.1"/>
</dbReference>
<dbReference type="Gene3D" id="3.40.50.2300">
    <property type="match status" value="1"/>
</dbReference>
<reference evidence="2 3" key="1">
    <citation type="submission" date="2024-08" db="EMBL/GenBank/DDBJ databases">
        <authorList>
            <person name="Lu H."/>
        </authorList>
    </citation>
    <scope>NUCLEOTIDE SEQUENCE [LARGE SCALE GENOMIC DNA]</scope>
    <source>
        <strain evidence="2 3">LYH14W</strain>
    </source>
</reference>
<evidence type="ECO:0000313" key="2">
    <source>
        <dbReference type="EMBL" id="MFG6428369.1"/>
    </source>
</evidence>
<dbReference type="SMART" id="SM00226">
    <property type="entry name" value="LMWPc"/>
    <property type="match status" value="1"/>
</dbReference>
<evidence type="ECO:0000259" key="1">
    <source>
        <dbReference type="SMART" id="SM00226"/>
    </source>
</evidence>
<feature type="domain" description="Phosphotyrosine protein phosphatase I" evidence="1">
    <location>
        <begin position="5"/>
        <end position="111"/>
    </location>
</feature>
<dbReference type="InterPro" id="IPR036196">
    <property type="entry name" value="Ptyr_pPase_sf"/>
</dbReference>
<gene>
    <name evidence="2" type="ORF">ACG00Y_00500</name>
</gene>